<sequence length="588" mass="64652">MLNDVSAMNPKGNVKLELYNEEGIFFTKEKKNLVVTSANEIVANMMSNPAKTSRVLETEKGETNSISNEEGYFVYNMKIQPESIKSASQDILSTNTEKTFNITDMKDVTELLSVQVGDNSLVINEDVFIKDAEVGVIEFREAPKAALTVKYQGLQGKQSKLIEGTESVSINGEKWTRANVPNDTNKQYAINYSTGEISFQTSKSNVEVSYSYLKQYGLGFMGLGGKPESHPEHQPVSFSQMDKALIRMDNEFENARMPVLYPSVIEEGKPELEVLPTIPMATKNITANFVSGDKDGDTNIDVVYPLDVNGKKLLEIISAKKLAGEGEEVDQDLVVGDDIAIKDANAATVEFTEIPMDGNEYQVEVKVQDNNLHLNYQLSTAPIVELVRVVHEDANTNEVVSYNIQDRGMRIGSGDVWMMNANAGIMQFSSNPSNGVPVHTPGQLTIEYKVNSGTVVKFIADFPKGVPGAVRTEKTETFTSSGESTFILSNAISKTKEGSFEVSSVTRNGNAEIFNVQADGKRVDVDSVVSGDNVVITYFFNKEAHEIYQVAMFDEKEASTSKMFNISGIGPVTKDANTGMRITWSVTF</sequence>
<dbReference type="EMBL" id="CCDP010000003">
    <property type="protein sequence ID" value="CDQ41822.1"/>
    <property type="molecule type" value="Genomic_DNA"/>
</dbReference>
<keyword evidence="2" id="KW-1185">Reference proteome</keyword>
<comment type="caution">
    <text evidence="1">The sequence shown here is derived from an EMBL/GenBank/DDBJ whole genome shotgun (WGS) entry which is preliminary data.</text>
</comment>
<accession>A0A024QHU5</accession>
<dbReference type="RefSeq" id="WP_038246689.1">
    <property type="nucleotide sequence ID" value="NZ_BNER01000008.1"/>
</dbReference>
<organism evidence="1 2">
    <name type="scientific">Virgibacillus massiliensis</name>
    <dbReference type="NCBI Taxonomy" id="1462526"/>
    <lineage>
        <taxon>Bacteria</taxon>
        <taxon>Bacillati</taxon>
        <taxon>Bacillota</taxon>
        <taxon>Bacilli</taxon>
        <taxon>Bacillales</taxon>
        <taxon>Bacillaceae</taxon>
        <taxon>Virgibacillus</taxon>
    </lineage>
</organism>
<evidence type="ECO:0000313" key="1">
    <source>
        <dbReference type="EMBL" id="CDQ41822.1"/>
    </source>
</evidence>
<dbReference type="OrthoDB" id="2974158at2"/>
<protein>
    <submittedName>
        <fullName evidence="1">Uncharacterized protein</fullName>
    </submittedName>
</protein>
<dbReference type="Proteomes" id="UP000028875">
    <property type="component" value="Unassembled WGS sequence"/>
</dbReference>
<dbReference type="STRING" id="1462526.BN990_04199"/>
<reference evidence="1 2" key="1">
    <citation type="submission" date="2014-03" db="EMBL/GenBank/DDBJ databases">
        <authorList>
            <person name="Urmite Genomes U."/>
        </authorList>
    </citation>
    <scope>NUCLEOTIDE SEQUENCE [LARGE SCALE GENOMIC DNA]</scope>
    <source>
        <strain evidence="1 2">Vm-5</strain>
    </source>
</reference>
<reference evidence="2" key="2">
    <citation type="submission" date="2014-05" db="EMBL/GenBank/DDBJ databases">
        <title>Draft genome sequence of Virgibacillus massiliensis Vm-5.</title>
        <authorList>
            <person name="Khelaifia S."/>
            <person name="Croce O."/>
            <person name="Lagier J.C."/>
            <person name="Raoult D."/>
        </authorList>
    </citation>
    <scope>NUCLEOTIDE SEQUENCE [LARGE SCALE GENOMIC DNA]</scope>
    <source>
        <strain evidence="2">Vm-5</strain>
    </source>
</reference>
<dbReference type="AlphaFoldDB" id="A0A024QHU5"/>
<evidence type="ECO:0000313" key="2">
    <source>
        <dbReference type="Proteomes" id="UP000028875"/>
    </source>
</evidence>
<proteinExistence type="predicted"/>
<name>A0A024QHU5_9BACI</name>
<gene>
    <name evidence="1" type="ORF">BN990_04199</name>
</gene>